<reference evidence="1" key="1">
    <citation type="submission" date="2020-11" db="EMBL/GenBank/DDBJ databases">
        <authorList>
            <person name="Davenport K.M."/>
            <person name="Bickhart D.M."/>
            <person name="Smith T.P.L."/>
            <person name="Murdoch B.M."/>
            <person name="Rosen B.D."/>
        </authorList>
    </citation>
    <scope>NUCLEOTIDE SEQUENCE [LARGE SCALE GENOMIC DNA]</scope>
    <source>
        <strain evidence="1">OAR_USU_Benz2616</strain>
    </source>
</reference>
<reference evidence="1" key="3">
    <citation type="submission" date="2025-09" db="UniProtKB">
        <authorList>
            <consortium name="Ensembl"/>
        </authorList>
    </citation>
    <scope>IDENTIFICATION</scope>
</reference>
<sequence>MIFSHQQVKKLKETFAFIQQLDKNMSNLRTWLARIESELSKPVVYDVCDDQEIQKRLAEQQVGKCRMGFFLGPLTQTCLTLAVCSSGFTSMVLVCFFQRKLTTCLCPWRCEASVSYTYTLSYMCLLVKYFE</sequence>
<proteinExistence type="predicted"/>
<reference evidence="1" key="2">
    <citation type="submission" date="2025-08" db="UniProtKB">
        <authorList>
            <consortium name="Ensembl"/>
        </authorList>
    </citation>
    <scope>IDENTIFICATION</scope>
</reference>
<protein>
    <submittedName>
        <fullName evidence="1">Uncharacterized protein</fullName>
    </submittedName>
</protein>
<accession>A0AC11ET47</accession>
<evidence type="ECO:0000313" key="1">
    <source>
        <dbReference type="Ensembl" id="ENSOARP00020062431.1"/>
    </source>
</evidence>
<organism evidence="1">
    <name type="scientific">Ovis aries</name>
    <name type="common">Sheep</name>
    <dbReference type="NCBI Taxonomy" id="9940"/>
    <lineage>
        <taxon>Eukaryota</taxon>
        <taxon>Metazoa</taxon>
        <taxon>Chordata</taxon>
        <taxon>Craniata</taxon>
        <taxon>Vertebrata</taxon>
        <taxon>Euteleostomi</taxon>
        <taxon>Mammalia</taxon>
        <taxon>Eutheria</taxon>
        <taxon>Laurasiatheria</taxon>
        <taxon>Artiodactyla</taxon>
        <taxon>Ruminantia</taxon>
        <taxon>Pecora</taxon>
        <taxon>Bovidae</taxon>
        <taxon>Caprinae</taxon>
        <taxon>Ovis</taxon>
    </lineage>
</organism>
<name>A0AC11ET47_SHEEP</name>
<dbReference type="Ensembl" id="ENSOART00020070463.1">
    <property type="protein sequence ID" value="ENSOARP00020062431.1"/>
    <property type="gene ID" value="ENSOARG00020030237.1"/>
</dbReference>